<reference evidence="1" key="1">
    <citation type="journal article" date="2021" name="PeerJ">
        <title>Extensive microbial diversity within the chicken gut microbiome revealed by metagenomics and culture.</title>
        <authorList>
            <person name="Gilroy R."/>
            <person name="Ravi A."/>
            <person name="Getino M."/>
            <person name="Pursley I."/>
            <person name="Horton D.L."/>
            <person name="Alikhan N.F."/>
            <person name="Baker D."/>
            <person name="Gharbi K."/>
            <person name="Hall N."/>
            <person name="Watson M."/>
            <person name="Adriaenssens E.M."/>
            <person name="Foster-Nyarko E."/>
            <person name="Jarju S."/>
            <person name="Secka A."/>
            <person name="Antonio M."/>
            <person name="Oren A."/>
            <person name="Chaudhuri R.R."/>
            <person name="La Ragione R."/>
            <person name="Hildebrand F."/>
            <person name="Pallen M.J."/>
        </authorList>
    </citation>
    <scope>NUCLEOTIDE SEQUENCE</scope>
    <source>
        <strain evidence="1">12435</strain>
    </source>
</reference>
<proteinExistence type="predicted"/>
<dbReference type="AlphaFoldDB" id="A0A9D1TRZ8"/>
<protein>
    <submittedName>
        <fullName evidence="1">Uncharacterized protein</fullName>
    </submittedName>
</protein>
<sequence>MKGNDLNQFIDDLYSMGGPEKEFLYKGKRYFLESSNIGDNVIEMVVFQCFGEEKYVFRCRGKTFAECVEQFVKAGIFDGKTIYEAEQDIEVLYG</sequence>
<organism evidence="1 2">
    <name type="scientific">Candidatus Protoclostridium stercorigallinarum</name>
    <dbReference type="NCBI Taxonomy" id="2838741"/>
    <lineage>
        <taxon>Bacteria</taxon>
        <taxon>Bacillati</taxon>
        <taxon>Bacillota</taxon>
        <taxon>Clostridia</taxon>
        <taxon>Candidatus Protoclostridium</taxon>
    </lineage>
</organism>
<gene>
    <name evidence="1" type="ORF">H9892_05370</name>
</gene>
<dbReference type="Proteomes" id="UP000823990">
    <property type="component" value="Unassembled WGS sequence"/>
</dbReference>
<reference evidence="1" key="2">
    <citation type="submission" date="2021-04" db="EMBL/GenBank/DDBJ databases">
        <authorList>
            <person name="Gilroy R."/>
        </authorList>
    </citation>
    <scope>NUCLEOTIDE SEQUENCE</scope>
    <source>
        <strain evidence="1">12435</strain>
    </source>
</reference>
<evidence type="ECO:0000313" key="2">
    <source>
        <dbReference type="Proteomes" id="UP000823990"/>
    </source>
</evidence>
<evidence type="ECO:0000313" key="1">
    <source>
        <dbReference type="EMBL" id="HIW02752.1"/>
    </source>
</evidence>
<name>A0A9D1TRZ8_9FIRM</name>
<accession>A0A9D1TRZ8</accession>
<dbReference type="EMBL" id="DXHS01000083">
    <property type="protein sequence ID" value="HIW02752.1"/>
    <property type="molecule type" value="Genomic_DNA"/>
</dbReference>
<comment type="caution">
    <text evidence="1">The sequence shown here is derived from an EMBL/GenBank/DDBJ whole genome shotgun (WGS) entry which is preliminary data.</text>
</comment>